<gene>
    <name evidence="2" type="ORF">IAA73_07900</name>
</gene>
<feature type="chain" id="PRO_5039205891" evidence="1">
    <location>
        <begin position="23"/>
        <end position="195"/>
    </location>
</feature>
<reference evidence="2" key="1">
    <citation type="submission" date="2020-10" db="EMBL/GenBank/DDBJ databases">
        <authorList>
            <person name="Gilroy R."/>
        </authorList>
    </citation>
    <scope>NUCLEOTIDE SEQUENCE</scope>
    <source>
        <strain evidence="2">G3-3990</strain>
    </source>
</reference>
<evidence type="ECO:0000313" key="3">
    <source>
        <dbReference type="Proteomes" id="UP000823641"/>
    </source>
</evidence>
<dbReference type="PROSITE" id="PS51257">
    <property type="entry name" value="PROKAR_LIPOPROTEIN"/>
    <property type="match status" value="1"/>
</dbReference>
<dbReference type="EMBL" id="JADIMG010000075">
    <property type="protein sequence ID" value="MBO8460237.1"/>
    <property type="molecule type" value="Genomic_DNA"/>
</dbReference>
<dbReference type="AlphaFoldDB" id="A0A9D9HU33"/>
<evidence type="ECO:0000313" key="2">
    <source>
        <dbReference type="EMBL" id="MBO8460237.1"/>
    </source>
</evidence>
<keyword evidence="1" id="KW-0732">Signal</keyword>
<evidence type="ECO:0000256" key="1">
    <source>
        <dbReference type="SAM" id="SignalP"/>
    </source>
</evidence>
<name>A0A9D9HU33_9BACT</name>
<protein>
    <submittedName>
        <fullName evidence="2">Uncharacterized protein</fullName>
    </submittedName>
</protein>
<feature type="signal peptide" evidence="1">
    <location>
        <begin position="1"/>
        <end position="22"/>
    </location>
</feature>
<organism evidence="2 3">
    <name type="scientific">Candidatus Gallipaludibacter merdavium</name>
    <dbReference type="NCBI Taxonomy" id="2840839"/>
    <lineage>
        <taxon>Bacteria</taxon>
        <taxon>Pseudomonadati</taxon>
        <taxon>Bacteroidota</taxon>
        <taxon>Bacteroidia</taxon>
        <taxon>Bacteroidales</taxon>
        <taxon>Candidatus Gallipaludibacter</taxon>
    </lineage>
</organism>
<proteinExistence type="predicted"/>
<reference evidence="2" key="2">
    <citation type="journal article" date="2021" name="PeerJ">
        <title>Extensive microbial diversity within the chicken gut microbiome revealed by metagenomics and culture.</title>
        <authorList>
            <person name="Gilroy R."/>
            <person name="Ravi A."/>
            <person name="Getino M."/>
            <person name="Pursley I."/>
            <person name="Horton D.L."/>
            <person name="Alikhan N.F."/>
            <person name="Baker D."/>
            <person name="Gharbi K."/>
            <person name="Hall N."/>
            <person name="Watson M."/>
            <person name="Adriaenssens E.M."/>
            <person name="Foster-Nyarko E."/>
            <person name="Jarju S."/>
            <person name="Secka A."/>
            <person name="Antonio M."/>
            <person name="Oren A."/>
            <person name="Chaudhuri R.R."/>
            <person name="La Ragione R."/>
            <person name="Hildebrand F."/>
            <person name="Pallen M.J."/>
        </authorList>
    </citation>
    <scope>NUCLEOTIDE SEQUENCE</scope>
    <source>
        <strain evidence="2">G3-3990</strain>
    </source>
</reference>
<sequence>MNQRFAIILLCISCLLISCSGAGERHRRENRNWHESAEAFIRDRINKPVLLPDSVSYMPQHGKEVFDSVMNSAVKILFNVDIDCSTCLIKFNYWSNFVEEFYERHKVSVPILSIINSSMPEVVEQEVGKYWEYGWIYDSKYAFLDKNMLHDDRFQAVLLDGTNSVLLIGNPMHNKVLSALYEESIWNILQKKENN</sequence>
<comment type="caution">
    <text evidence="2">The sequence shown here is derived from an EMBL/GenBank/DDBJ whole genome shotgun (WGS) entry which is preliminary data.</text>
</comment>
<accession>A0A9D9HU33</accession>
<dbReference type="Proteomes" id="UP000823641">
    <property type="component" value="Unassembled WGS sequence"/>
</dbReference>